<dbReference type="GO" id="GO:0005975">
    <property type="term" value="P:carbohydrate metabolic process"/>
    <property type="evidence" value="ECO:0007669"/>
    <property type="project" value="InterPro"/>
</dbReference>
<dbReference type="Proteomes" id="UP000261580">
    <property type="component" value="Unassembled WGS sequence"/>
</dbReference>
<name>A0A3Q4M4K6_NEOBR</name>
<dbReference type="Pfam" id="PF01182">
    <property type="entry name" value="Glucosamine_iso"/>
    <property type="match status" value="1"/>
</dbReference>
<feature type="domain" description="Glucosamine/galactosamine-6-phosphate isomerase" evidence="1">
    <location>
        <begin position="8"/>
        <end position="73"/>
    </location>
</feature>
<keyword evidence="3" id="KW-1185">Reference proteome</keyword>
<dbReference type="InterPro" id="IPR006148">
    <property type="entry name" value="Glc/Gal-6P_isomerase"/>
</dbReference>
<dbReference type="PANTHER" id="PTHR11054:SF0">
    <property type="entry name" value="6-PHOSPHOGLUCONOLACTONASE"/>
    <property type="match status" value="1"/>
</dbReference>
<evidence type="ECO:0000313" key="3">
    <source>
        <dbReference type="Proteomes" id="UP000261580"/>
    </source>
</evidence>
<protein>
    <submittedName>
        <fullName evidence="2">6-phosphogluconolactonase</fullName>
    </submittedName>
</protein>
<dbReference type="SUPFAM" id="SSF100950">
    <property type="entry name" value="NagB/RpiA/CoA transferase-like"/>
    <property type="match status" value="1"/>
</dbReference>
<sequence length="96" mass="10238">MSEKLSLHICYDSPKPPPQRVTMTFPVVNSARCVAFISTGGSKAPVLKEVLEDGEASPFPAARVVPTKGELFWLVDEPAAASLTIQVERLGSGAKL</sequence>
<reference evidence="2" key="2">
    <citation type="submission" date="2025-09" db="UniProtKB">
        <authorList>
            <consortium name="Ensembl"/>
        </authorList>
    </citation>
    <scope>IDENTIFICATION</scope>
</reference>
<organism evidence="2 3">
    <name type="scientific">Neolamprologus brichardi</name>
    <name type="common">Fairy cichlid</name>
    <name type="synonym">Lamprologus brichardi</name>
    <dbReference type="NCBI Taxonomy" id="32507"/>
    <lineage>
        <taxon>Eukaryota</taxon>
        <taxon>Metazoa</taxon>
        <taxon>Chordata</taxon>
        <taxon>Craniata</taxon>
        <taxon>Vertebrata</taxon>
        <taxon>Euteleostomi</taxon>
        <taxon>Actinopterygii</taxon>
        <taxon>Neopterygii</taxon>
        <taxon>Teleostei</taxon>
        <taxon>Neoteleostei</taxon>
        <taxon>Acanthomorphata</taxon>
        <taxon>Ovalentaria</taxon>
        <taxon>Cichlomorphae</taxon>
        <taxon>Cichliformes</taxon>
        <taxon>Cichlidae</taxon>
        <taxon>African cichlids</taxon>
        <taxon>Pseudocrenilabrinae</taxon>
        <taxon>Lamprologini</taxon>
        <taxon>Neolamprologus</taxon>
    </lineage>
</organism>
<dbReference type="InterPro" id="IPR039104">
    <property type="entry name" value="6PGL"/>
</dbReference>
<dbReference type="Gene3D" id="3.40.50.1360">
    <property type="match status" value="1"/>
</dbReference>
<dbReference type="STRING" id="32507.ENSNBRP00000002124"/>
<dbReference type="GeneTree" id="ENSGT00550000075110"/>
<dbReference type="InterPro" id="IPR037171">
    <property type="entry name" value="NagB/RpiA_transferase-like"/>
</dbReference>
<dbReference type="Ensembl" id="ENSNBRT00000002210.1">
    <property type="protein sequence ID" value="ENSNBRP00000002124.1"/>
    <property type="gene ID" value="ENSNBRG00000001715.1"/>
</dbReference>
<dbReference type="AlphaFoldDB" id="A0A3Q4M4K6"/>
<proteinExistence type="predicted"/>
<evidence type="ECO:0000313" key="2">
    <source>
        <dbReference type="Ensembl" id="ENSNBRP00000002124.1"/>
    </source>
</evidence>
<dbReference type="PANTHER" id="PTHR11054">
    <property type="entry name" value="6-PHOSPHOGLUCONOLACTONASE"/>
    <property type="match status" value="1"/>
</dbReference>
<accession>A0A3Q4M4K6</accession>
<reference evidence="2" key="1">
    <citation type="submission" date="2025-08" db="UniProtKB">
        <authorList>
            <consortium name="Ensembl"/>
        </authorList>
    </citation>
    <scope>IDENTIFICATION</scope>
</reference>
<dbReference type="OMA" id="TTSHTHC"/>
<evidence type="ECO:0000259" key="1">
    <source>
        <dbReference type="Pfam" id="PF01182"/>
    </source>
</evidence>